<protein>
    <recommendedName>
        <fullName evidence="2">Single-stranded DNA-binding protein</fullName>
    </recommendedName>
</protein>
<dbReference type="PIRSF" id="PIRSF002070">
    <property type="entry name" value="SSB"/>
    <property type="match status" value="1"/>
</dbReference>
<dbReference type="AlphaFoldDB" id="A0A4V3XLM7"/>
<dbReference type="InterPro" id="IPR012340">
    <property type="entry name" value="NA-bd_OB-fold"/>
</dbReference>
<dbReference type="EMBL" id="SRSF01000001">
    <property type="protein sequence ID" value="THH41493.1"/>
    <property type="molecule type" value="Genomic_DNA"/>
</dbReference>
<evidence type="ECO:0000256" key="1">
    <source>
        <dbReference type="ARBA" id="ARBA00023125"/>
    </source>
</evidence>
<evidence type="ECO:0000313" key="3">
    <source>
        <dbReference type="EMBL" id="THH41493.1"/>
    </source>
</evidence>
<dbReference type="GO" id="GO:0003697">
    <property type="term" value="F:single-stranded DNA binding"/>
    <property type="evidence" value="ECO:0007669"/>
    <property type="project" value="InterPro"/>
</dbReference>
<dbReference type="Proteomes" id="UP000308528">
    <property type="component" value="Unassembled WGS sequence"/>
</dbReference>
<proteinExistence type="predicted"/>
<dbReference type="Pfam" id="PF00436">
    <property type="entry name" value="SSB"/>
    <property type="match status" value="1"/>
</dbReference>
<name>A0A4V3XLM7_9BACT</name>
<organism evidence="3 4">
    <name type="scientific">Neolewinella litorea</name>
    <dbReference type="NCBI Taxonomy" id="2562452"/>
    <lineage>
        <taxon>Bacteria</taxon>
        <taxon>Pseudomonadati</taxon>
        <taxon>Bacteroidota</taxon>
        <taxon>Saprospiria</taxon>
        <taxon>Saprospirales</taxon>
        <taxon>Lewinellaceae</taxon>
        <taxon>Neolewinella</taxon>
    </lineage>
</organism>
<dbReference type="CDD" id="cd04496">
    <property type="entry name" value="SSB_OBF"/>
    <property type="match status" value="1"/>
</dbReference>
<dbReference type="InterPro" id="IPR011344">
    <property type="entry name" value="ssDNA-bd"/>
</dbReference>
<keyword evidence="1 2" id="KW-0238">DNA-binding</keyword>
<comment type="caution">
    <text evidence="3">The sequence shown here is derived from an EMBL/GenBank/DDBJ whole genome shotgun (WGS) entry which is preliminary data.</text>
</comment>
<dbReference type="OrthoDB" id="9809878at2"/>
<keyword evidence="4" id="KW-1185">Reference proteome</keyword>
<dbReference type="InterPro" id="IPR000424">
    <property type="entry name" value="Primosome_PriB/ssb"/>
</dbReference>
<evidence type="ECO:0000256" key="2">
    <source>
        <dbReference type="PIRNR" id="PIRNR002070"/>
    </source>
</evidence>
<gene>
    <name evidence="3" type="ORF">E4021_02545</name>
</gene>
<dbReference type="GO" id="GO:0006260">
    <property type="term" value="P:DNA replication"/>
    <property type="evidence" value="ECO:0007669"/>
    <property type="project" value="InterPro"/>
</dbReference>
<dbReference type="PROSITE" id="PS50935">
    <property type="entry name" value="SSB"/>
    <property type="match status" value="1"/>
</dbReference>
<sequence length="118" mass="13812">MYAFHNHLQLVGRIGHDPELKILSDGSPLLRLRLYQNPGRADTAREPQVHQLIAWNDVARKMHALVRRGDRLLVHGKLINRKRKHQSQTIWQTEVHISYFAPLKSAEPIEEQTQYLIH</sequence>
<dbReference type="SUPFAM" id="SSF50249">
    <property type="entry name" value="Nucleic acid-binding proteins"/>
    <property type="match status" value="1"/>
</dbReference>
<evidence type="ECO:0000313" key="4">
    <source>
        <dbReference type="Proteomes" id="UP000308528"/>
    </source>
</evidence>
<reference evidence="3 4" key="1">
    <citation type="submission" date="2019-04" db="EMBL/GenBank/DDBJ databases">
        <title>Lewinella litorea sp. nov., isolated from a marine sand.</title>
        <authorList>
            <person name="Yoon J.-H."/>
        </authorList>
    </citation>
    <scope>NUCLEOTIDE SEQUENCE [LARGE SCALE GENOMIC DNA]</scope>
    <source>
        <strain evidence="3 4">HSMS-39</strain>
    </source>
</reference>
<dbReference type="RefSeq" id="WP_136456336.1">
    <property type="nucleotide sequence ID" value="NZ_SRSF01000001.1"/>
</dbReference>
<accession>A0A4V3XLM7</accession>
<dbReference type="Gene3D" id="2.40.50.140">
    <property type="entry name" value="Nucleic acid-binding proteins"/>
    <property type="match status" value="1"/>
</dbReference>